<sequence length="360" mass="40871">MVKKRIRLPNEDDEDVIGPKDDPCLEKEDNSTNKLKIENKVNVFEINPNRACLSSEIEAQKINEFFKSINNDSIDDSKSETKVIDLIDSDQDDDIVNVDDESDDDGIIFEKYVEPSSRRRSKKIEAKTSRASKSTRSKNNVPKSLPQEKADDSNTPSSNENICDFEQFVDVRPIRLMIKRFDQIAQFSLLRTSPISSIYEDVSKRFDIPVPNIILYLNDTIVDGRLSPKSLNLSVADILEVLCRKAEKQPFSSSSLSSSSNGIETKEFNGGDEIISKSLKDDPNFIQINFRDSKNKSSSCVINRFETVSKLAQLYCKVNKLEAVIEKIQLKFDSETMPFDKRIDSFEIENGDQIDVILAE</sequence>
<keyword evidence="7" id="KW-1185">Reference proteome</keyword>
<dbReference type="Proteomes" id="UP000070412">
    <property type="component" value="Unassembled WGS sequence"/>
</dbReference>
<accession>A0A834R9J6</accession>
<feature type="compositionally biased region" description="Basic and acidic residues" evidence="3">
    <location>
        <begin position="119"/>
        <end position="128"/>
    </location>
</feature>
<dbReference type="SUPFAM" id="SSF54236">
    <property type="entry name" value="Ubiquitin-like"/>
    <property type="match status" value="2"/>
</dbReference>
<dbReference type="PANTHER" id="PTHR47187">
    <property type="entry name" value="NFATC2-INTERACTING PROTEIN"/>
    <property type="match status" value="1"/>
</dbReference>
<reference evidence="7" key="1">
    <citation type="journal article" date="2020" name="PLoS Negl. Trop. Dis.">
        <title>High-quality nuclear genome for Sarcoptes scabiei-A critical resource for a neglected parasite.</title>
        <authorList>
            <person name="Korhonen P.K."/>
            <person name="Gasser R.B."/>
            <person name="Ma G."/>
            <person name="Wang T."/>
            <person name="Stroehlein A.J."/>
            <person name="Young N.D."/>
            <person name="Ang C.S."/>
            <person name="Fernando D.D."/>
            <person name="Lu H.C."/>
            <person name="Taylor S."/>
            <person name="Reynolds S.L."/>
            <person name="Mofiz E."/>
            <person name="Najaraj S.H."/>
            <person name="Gowda H."/>
            <person name="Madugundu A."/>
            <person name="Renuse S."/>
            <person name="Holt D."/>
            <person name="Pandey A."/>
            <person name="Papenfuss A.T."/>
            <person name="Fischer K."/>
        </authorList>
    </citation>
    <scope>NUCLEOTIDE SEQUENCE [LARGE SCALE GENOMIC DNA]</scope>
</reference>
<evidence type="ECO:0000259" key="4">
    <source>
        <dbReference type="Pfam" id="PF11976"/>
    </source>
</evidence>
<reference evidence="5" key="2">
    <citation type="submission" date="2020-01" db="EMBL/GenBank/DDBJ databases">
        <authorList>
            <person name="Korhonen P.K.K."/>
            <person name="Guangxu M.G."/>
            <person name="Wang T.W."/>
            <person name="Stroehlein A.J.S."/>
            <person name="Young N.D."/>
            <person name="Ang C.-S.A."/>
            <person name="Fernando D.W.F."/>
            <person name="Lu H.L."/>
            <person name="Taylor S.T."/>
            <person name="Ehtesham M.E.M."/>
            <person name="Najaraj S.H.N."/>
            <person name="Harsha G.H.G."/>
            <person name="Madugundu A.M."/>
            <person name="Renuse S.R."/>
            <person name="Holt D.H."/>
            <person name="Pandey A.P."/>
            <person name="Papenfuss A.P."/>
            <person name="Gasser R.B.G."/>
            <person name="Fischer K.F."/>
        </authorList>
    </citation>
    <scope>NUCLEOTIDE SEQUENCE</scope>
    <source>
        <strain evidence="5">SSS_KF_BRIS2020</strain>
    </source>
</reference>
<evidence type="ECO:0000256" key="2">
    <source>
        <dbReference type="ARBA" id="ARBA00023242"/>
    </source>
</evidence>
<feature type="region of interest" description="Disordered" evidence="3">
    <location>
        <begin position="119"/>
        <end position="159"/>
    </location>
</feature>
<evidence type="ECO:0000313" key="5">
    <source>
        <dbReference type="EMBL" id="KAF7492274.1"/>
    </source>
</evidence>
<protein>
    <recommendedName>
        <fullName evidence="4">Rad60/SUMO-like domain-containing protein</fullName>
    </recommendedName>
</protein>
<dbReference type="PANTHER" id="PTHR47187:SF1">
    <property type="entry name" value="NFATC2-INTERACTING PROTEIN"/>
    <property type="match status" value="1"/>
</dbReference>
<dbReference type="GO" id="GO:0045944">
    <property type="term" value="P:positive regulation of transcription by RNA polymerase II"/>
    <property type="evidence" value="ECO:0007669"/>
    <property type="project" value="TreeGrafter"/>
</dbReference>
<evidence type="ECO:0000313" key="6">
    <source>
        <dbReference type="EnsemblMetazoa" id="KAF7492274.1"/>
    </source>
</evidence>
<dbReference type="EMBL" id="WVUK01000056">
    <property type="protein sequence ID" value="KAF7492274.1"/>
    <property type="molecule type" value="Genomic_DNA"/>
</dbReference>
<evidence type="ECO:0000256" key="3">
    <source>
        <dbReference type="SAM" id="MobiDB-lite"/>
    </source>
</evidence>
<dbReference type="InterPro" id="IPR052324">
    <property type="entry name" value="NFATC2-Int_DNA_Repair"/>
</dbReference>
<dbReference type="OrthoDB" id="442921at2759"/>
<proteinExistence type="predicted"/>
<feature type="domain" description="Rad60/SUMO-like" evidence="4">
    <location>
        <begin position="286"/>
        <end position="358"/>
    </location>
</feature>
<dbReference type="InterPro" id="IPR029071">
    <property type="entry name" value="Ubiquitin-like_domsf"/>
</dbReference>
<gene>
    <name evidence="5" type="ORF">SSS_2719</name>
</gene>
<dbReference type="Pfam" id="PF11976">
    <property type="entry name" value="Rad60-SLD"/>
    <property type="match status" value="1"/>
</dbReference>
<keyword evidence="2" id="KW-0539">Nucleus</keyword>
<comment type="subcellular location">
    <subcellularLocation>
        <location evidence="1">Nucleus</location>
    </subcellularLocation>
</comment>
<dbReference type="EnsemblMetazoa" id="SSS_2719s_mrna">
    <property type="protein sequence ID" value="KAF7492274.1"/>
    <property type="gene ID" value="SSS_2719"/>
</dbReference>
<dbReference type="Gene3D" id="3.10.20.90">
    <property type="entry name" value="Phosphatidylinositol 3-kinase Catalytic Subunit, Chain A, domain 1"/>
    <property type="match status" value="2"/>
</dbReference>
<dbReference type="GO" id="GO:0005634">
    <property type="term" value="C:nucleus"/>
    <property type="evidence" value="ECO:0007669"/>
    <property type="project" value="UniProtKB-SubCell"/>
</dbReference>
<name>A0A834R9J6_SARSC</name>
<feature type="compositionally biased region" description="Low complexity" evidence="3">
    <location>
        <begin position="129"/>
        <end position="140"/>
    </location>
</feature>
<evidence type="ECO:0000256" key="1">
    <source>
        <dbReference type="ARBA" id="ARBA00004123"/>
    </source>
</evidence>
<feature type="compositionally biased region" description="Basic and acidic residues" evidence="3">
    <location>
        <begin position="17"/>
        <end position="29"/>
    </location>
</feature>
<organism evidence="5">
    <name type="scientific">Sarcoptes scabiei</name>
    <name type="common">Itch mite</name>
    <name type="synonym">Acarus scabiei</name>
    <dbReference type="NCBI Taxonomy" id="52283"/>
    <lineage>
        <taxon>Eukaryota</taxon>
        <taxon>Metazoa</taxon>
        <taxon>Ecdysozoa</taxon>
        <taxon>Arthropoda</taxon>
        <taxon>Chelicerata</taxon>
        <taxon>Arachnida</taxon>
        <taxon>Acari</taxon>
        <taxon>Acariformes</taxon>
        <taxon>Sarcoptiformes</taxon>
        <taxon>Astigmata</taxon>
        <taxon>Psoroptidia</taxon>
        <taxon>Sarcoptoidea</taxon>
        <taxon>Sarcoptidae</taxon>
        <taxon>Sarcoptinae</taxon>
        <taxon>Sarcoptes</taxon>
    </lineage>
</organism>
<evidence type="ECO:0000313" key="7">
    <source>
        <dbReference type="Proteomes" id="UP000070412"/>
    </source>
</evidence>
<dbReference type="AlphaFoldDB" id="A0A834R9J6"/>
<reference evidence="6" key="3">
    <citation type="submission" date="2022-06" db="UniProtKB">
        <authorList>
            <consortium name="EnsemblMetazoa"/>
        </authorList>
    </citation>
    <scope>IDENTIFICATION</scope>
</reference>
<feature type="region of interest" description="Disordered" evidence="3">
    <location>
        <begin position="1"/>
        <end position="29"/>
    </location>
</feature>
<dbReference type="InterPro" id="IPR022617">
    <property type="entry name" value="Rad60/SUMO-like_dom"/>
</dbReference>